<organism evidence="6 7">
    <name type="scientific">Amphibacillus marinus</name>
    <dbReference type="NCBI Taxonomy" id="872970"/>
    <lineage>
        <taxon>Bacteria</taxon>
        <taxon>Bacillati</taxon>
        <taxon>Bacillota</taxon>
        <taxon>Bacilli</taxon>
        <taxon>Bacillales</taxon>
        <taxon>Bacillaceae</taxon>
        <taxon>Amphibacillus</taxon>
    </lineage>
</organism>
<accession>A0A1H8T739</accession>
<dbReference type="Gene3D" id="3.40.50.720">
    <property type="entry name" value="NAD(P)-binding Rossmann-like Domain"/>
    <property type="match status" value="1"/>
</dbReference>
<keyword evidence="7" id="KW-1185">Reference proteome</keyword>
<protein>
    <submittedName>
        <fullName evidence="6">Mannitol-1-phosphate 5-dehydrogenase</fullName>
    </submittedName>
</protein>
<keyword evidence="1" id="KW-0560">Oxidoreductase</keyword>
<dbReference type="Pfam" id="PF01232">
    <property type="entry name" value="Mannitol_dh"/>
    <property type="match status" value="1"/>
</dbReference>
<dbReference type="PANTHER" id="PTHR30524:SF0">
    <property type="entry name" value="ALTRONATE OXIDOREDUCTASE-RELATED"/>
    <property type="match status" value="1"/>
</dbReference>
<gene>
    <name evidence="6" type="ORF">SAMN04488134_1152</name>
</gene>
<dbReference type="InterPro" id="IPR013131">
    <property type="entry name" value="Mannitol_DH_N"/>
</dbReference>
<evidence type="ECO:0000256" key="1">
    <source>
        <dbReference type="ARBA" id="ARBA00023002"/>
    </source>
</evidence>
<keyword evidence="2" id="KW-0520">NAD</keyword>
<dbReference type="OrthoDB" id="271711at2"/>
<dbReference type="SUPFAM" id="SSF48179">
    <property type="entry name" value="6-phosphogluconate dehydrogenase C-terminal domain-like"/>
    <property type="match status" value="1"/>
</dbReference>
<evidence type="ECO:0000256" key="2">
    <source>
        <dbReference type="ARBA" id="ARBA00023027"/>
    </source>
</evidence>
<reference evidence="6 7" key="1">
    <citation type="submission" date="2016-10" db="EMBL/GenBank/DDBJ databases">
        <authorList>
            <person name="de Groot N.N."/>
        </authorList>
    </citation>
    <scope>NUCLEOTIDE SEQUENCE [LARGE SCALE GENOMIC DNA]</scope>
    <source>
        <strain evidence="6 7">CGMCC 1.10434</strain>
    </source>
</reference>
<dbReference type="RefSeq" id="WP_091500058.1">
    <property type="nucleotide sequence ID" value="NZ_FODJ01000015.1"/>
</dbReference>
<dbReference type="InterPro" id="IPR013118">
    <property type="entry name" value="Mannitol_DH_C"/>
</dbReference>
<dbReference type="GO" id="GO:0008926">
    <property type="term" value="F:mannitol-1-phosphate 5-dehydrogenase activity"/>
    <property type="evidence" value="ECO:0007669"/>
    <property type="project" value="UniProtKB-EC"/>
</dbReference>
<dbReference type="InterPro" id="IPR013328">
    <property type="entry name" value="6PGD_dom2"/>
</dbReference>
<dbReference type="GO" id="GO:0005829">
    <property type="term" value="C:cytosol"/>
    <property type="evidence" value="ECO:0007669"/>
    <property type="project" value="TreeGrafter"/>
</dbReference>
<dbReference type="Pfam" id="PF08125">
    <property type="entry name" value="Mannitol_dh_C"/>
    <property type="match status" value="1"/>
</dbReference>
<dbReference type="Proteomes" id="UP000199300">
    <property type="component" value="Unassembled WGS sequence"/>
</dbReference>
<dbReference type="PANTHER" id="PTHR30524">
    <property type="entry name" value="MANNITOL-1-PHOSPHATE 5-DEHYDROGENASE"/>
    <property type="match status" value="1"/>
</dbReference>
<evidence type="ECO:0000313" key="6">
    <source>
        <dbReference type="EMBL" id="SEO86645.1"/>
    </source>
</evidence>
<evidence type="ECO:0000259" key="5">
    <source>
        <dbReference type="Pfam" id="PF08125"/>
    </source>
</evidence>
<feature type="domain" description="Mannitol dehydrogenase N-terminal" evidence="4">
    <location>
        <begin position="3"/>
        <end position="167"/>
    </location>
</feature>
<evidence type="ECO:0000259" key="4">
    <source>
        <dbReference type="Pfam" id="PF01232"/>
    </source>
</evidence>
<proteinExistence type="predicted"/>
<dbReference type="STRING" id="872970.SAMN04488134_1152"/>
<sequence>MKNVLIVGAGRLGKGFVGETFFNAGWNISFLDKDPKVIKELLKNGNYKVRVHKTDTVVDNVISGYQAFTTDKQHSVSEAFLSSDLLMLPLYPEDFKEAAHYLGELFEQQFKQNPNSKKTLICLTNKNHIIPEITAYFRDNLTNQETKDWFDSHVAIRDSIVRRSTDAETNYSTNLVTTAVASLIIQEPVYSDFSDVQWLDVRKNVAMLKDIKVFTINGPHAATAYYGYLKGFDDIPTAAQEEDIAALIKGVHDATVQAVLKEYPVTRDEIRELEYLPEAKNEMPDTIFRVGYDPIRKVGPKDRFMGVVALCEKYDINYDAITKAIACAFAYTEPQDANAIKLQDDIEQNGLQNTVASHIGRDQNSEVVAKIVDEYNKLAQLGLIG</sequence>
<dbReference type="InterPro" id="IPR008927">
    <property type="entry name" value="6-PGluconate_DH-like_C_sf"/>
</dbReference>
<evidence type="ECO:0000313" key="7">
    <source>
        <dbReference type="Proteomes" id="UP000199300"/>
    </source>
</evidence>
<dbReference type="Gene3D" id="1.10.1040.10">
    <property type="entry name" value="N-(1-d-carboxylethyl)-l-norvaline Dehydrogenase, domain 2"/>
    <property type="match status" value="1"/>
</dbReference>
<evidence type="ECO:0000256" key="3">
    <source>
        <dbReference type="ARBA" id="ARBA00048615"/>
    </source>
</evidence>
<dbReference type="AlphaFoldDB" id="A0A1H8T739"/>
<comment type="catalytic activity">
    <reaction evidence="3">
        <text>D-mannitol 1-phosphate + NAD(+) = beta-D-fructose 6-phosphate + NADH + H(+)</text>
        <dbReference type="Rhea" id="RHEA:19661"/>
        <dbReference type="ChEBI" id="CHEBI:15378"/>
        <dbReference type="ChEBI" id="CHEBI:57540"/>
        <dbReference type="ChEBI" id="CHEBI:57634"/>
        <dbReference type="ChEBI" id="CHEBI:57945"/>
        <dbReference type="ChEBI" id="CHEBI:61381"/>
        <dbReference type="EC" id="1.1.1.17"/>
    </reaction>
</comment>
<feature type="domain" description="Mannitol dehydrogenase C-terminal" evidence="5">
    <location>
        <begin position="208"/>
        <end position="377"/>
    </location>
</feature>
<dbReference type="EMBL" id="FODJ01000015">
    <property type="protein sequence ID" value="SEO86645.1"/>
    <property type="molecule type" value="Genomic_DNA"/>
</dbReference>
<dbReference type="GO" id="GO:0019592">
    <property type="term" value="P:mannitol catabolic process"/>
    <property type="evidence" value="ECO:0007669"/>
    <property type="project" value="TreeGrafter"/>
</dbReference>
<name>A0A1H8T739_9BACI</name>